<accession>A0A9W6ZTI5</accession>
<dbReference type="InterPro" id="IPR029071">
    <property type="entry name" value="Ubiquitin-like_domsf"/>
</dbReference>
<sequence length="779" mass="88644">MRERSGSVSHRPVMNNSENIRIVCNSFLNEKMSNIDKDTYLDASEKLKKMVAYATFIFGKNADFLTPAAMLPPLNLSNSISSMNSRESRQSKEEKKSRRSSVASPNLSSAASEAVAEARPRRNSSLVGINTRERRGSLDMRRTKIVESGASKSTLPKGVLSVAELEFALSLCQHIMTLVPKDRGAAVLTQQLDEQMISKYYEWFNRTIPTLRLQDNRLTMRSNKKANKLLGALKSPKNSSRLPHAVSLPLNVLIKRPDLESEDCPAWMPNEVSDAIACVYEYLYDQYDNEVTFEIDLPHALSNATASYFADVFHASTALYNLNASKFCKGVLNNRDHRDFGCRLTLFAVLAGLVKLDYDIDKVARHPKVAQFGLKVYKSFLPIDTSFEEGAMGALLRTDHRKTMVQCIPKDQVTFRTTVRTLIQNIPKTPFNTEDNQNALLGQVESACSRYKGFYVIDVDFLVMKMVTYFCKCYGGFSWFSVDSIYVQTSSRGSGGRRKSEAVIQALKKDVPEVSNEPLVLPTEEQMAEFRSGRAGELCLTYIGVMMKKIQHRKMVEEEEQRRINEMKEYEEEQVEENKEEFVDLFAEDSKVEEEVKKPKLPLITYPTDNLVRACVNLKERTTREEVSFEEYREWSDAQNRRNSLSLIVRTKINSTFTVRAAPFELVKDVMMRCKSVLEEPSKEWVLSHDGAMMDGGRRMIDYEIMNNACLKIWEASEWYDFQYAHESFHNASAHHTHTQSHVSYQPIASASAIESVADRIGRLESLREYSLSPPPPGY</sequence>
<evidence type="ECO:0000313" key="2">
    <source>
        <dbReference type="EMBL" id="GMH58111.1"/>
    </source>
</evidence>
<dbReference type="OrthoDB" id="194873at2759"/>
<feature type="compositionally biased region" description="Basic and acidic residues" evidence="1">
    <location>
        <begin position="86"/>
        <end position="96"/>
    </location>
</feature>
<evidence type="ECO:0000256" key="1">
    <source>
        <dbReference type="SAM" id="MobiDB-lite"/>
    </source>
</evidence>
<reference evidence="3" key="1">
    <citation type="journal article" date="2023" name="Commun. Biol.">
        <title>Genome analysis of Parmales, the sister group of diatoms, reveals the evolutionary specialization of diatoms from phago-mixotrophs to photoautotrophs.</title>
        <authorList>
            <person name="Ban H."/>
            <person name="Sato S."/>
            <person name="Yoshikawa S."/>
            <person name="Yamada K."/>
            <person name="Nakamura Y."/>
            <person name="Ichinomiya M."/>
            <person name="Sato N."/>
            <person name="Blanc-Mathieu R."/>
            <person name="Endo H."/>
            <person name="Kuwata A."/>
            <person name="Ogata H."/>
        </authorList>
    </citation>
    <scope>NUCLEOTIDE SEQUENCE [LARGE SCALE GENOMIC DNA]</scope>
    <source>
        <strain evidence="3">NIES 3700</strain>
    </source>
</reference>
<organism evidence="2 3">
    <name type="scientific">Triparma laevis f. longispina</name>
    <dbReference type="NCBI Taxonomy" id="1714387"/>
    <lineage>
        <taxon>Eukaryota</taxon>
        <taxon>Sar</taxon>
        <taxon>Stramenopiles</taxon>
        <taxon>Ochrophyta</taxon>
        <taxon>Bolidophyceae</taxon>
        <taxon>Parmales</taxon>
        <taxon>Triparmaceae</taxon>
        <taxon>Triparma</taxon>
    </lineage>
</organism>
<keyword evidence="3" id="KW-1185">Reference proteome</keyword>
<dbReference type="AlphaFoldDB" id="A0A9W6ZTI5"/>
<dbReference type="SUPFAM" id="SSF54236">
    <property type="entry name" value="Ubiquitin-like"/>
    <property type="match status" value="1"/>
</dbReference>
<feature type="region of interest" description="Disordered" evidence="1">
    <location>
        <begin position="77"/>
        <end position="133"/>
    </location>
</feature>
<feature type="compositionally biased region" description="Low complexity" evidence="1">
    <location>
        <begin position="108"/>
        <end position="117"/>
    </location>
</feature>
<protein>
    <submittedName>
        <fullName evidence="2">Uncharacterized protein</fullName>
    </submittedName>
</protein>
<name>A0A9W6ZTI5_9STRA</name>
<gene>
    <name evidence="2" type="ORF">TrLO_g15943</name>
</gene>
<dbReference type="Proteomes" id="UP001165122">
    <property type="component" value="Unassembled WGS sequence"/>
</dbReference>
<evidence type="ECO:0000313" key="3">
    <source>
        <dbReference type="Proteomes" id="UP001165122"/>
    </source>
</evidence>
<comment type="caution">
    <text evidence="2">The sequence shown here is derived from an EMBL/GenBank/DDBJ whole genome shotgun (WGS) entry which is preliminary data.</text>
</comment>
<dbReference type="EMBL" id="BRXW01000475">
    <property type="protein sequence ID" value="GMH58111.1"/>
    <property type="molecule type" value="Genomic_DNA"/>
</dbReference>
<proteinExistence type="predicted"/>